<keyword evidence="6 10" id="KW-0521">NADP</keyword>
<dbReference type="InterPro" id="IPR013752">
    <property type="entry name" value="KPA_reductase"/>
</dbReference>
<dbReference type="SUPFAM" id="SSF48179">
    <property type="entry name" value="6-phosphogluconate dehydrogenase C-terminal domain-like"/>
    <property type="match status" value="1"/>
</dbReference>
<organism evidence="13 14">
    <name type="scientific">Roseomonas fluvialis</name>
    <dbReference type="NCBI Taxonomy" id="1750527"/>
    <lineage>
        <taxon>Bacteria</taxon>
        <taxon>Pseudomonadati</taxon>
        <taxon>Pseudomonadota</taxon>
        <taxon>Alphaproteobacteria</taxon>
        <taxon>Acetobacterales</taxon>
        <taxon>Roseomonadaceae</taxon>
        <taxon>Roseomonas</taxon>
    </lineage>
</organism>
<dbReference type="Gene3D" id="3.40.50.720">
    <property type="entry name" value="NAD(P)-binding Rossmann-like Domain"/>
    <property type="match status" value="1"/>
</dbReference>
<comment type="similarity">
    <text evidence="2 10">Belongs to the ketopantoate reductase family.</text>
</comment>
<evidence type="ECO:0000259" key="11">
    <source>
        <dbReference type="Pfam" id="PF02558"/>
    </source>
</evidence>
<dbReference type="PANTHER" id="PTHR21708">
    <property type="entry name" value="PROBABLE 2-DEHYDROPANTOATE 2-REDUCTASE"/>
    <property type="match status" value="1"/>
</dbReference>
<dbReference type="SUPFAM" id="SSF51735">
    <property type="entry name" value="NAD(P)-binding Rossmann-fold domains"/>
    <property type="match status" value="1"/>
</dbReference>
<dbReference type="EMBL" id="AP025637">
    <property type="protein sequence ID" value="BDG74516.1"/>
    <property type="molecule type" value="Genomic_DNA"/>
</dbReference>
<feature type="domain" description="Ketopantoate reductase C-terminal" evidence="12">
    <location>
        <begin position="202"/>
        <end position="325"/>
    </location>
</feature>
<dbReference type="RefSeq" id="WP_244408681.1">
    <property type="nucleotide sequence ID" value="NZ_AP025637.1"/>
</dbReference>
<dbReference type="InterPro" id="IPR051402">
    <property type="entry name" value="KPR-Related"/>
</dbReference>
<proteinExistence type="inferred from homology"/>
<evidence type="ECO:0000256" key="5">
    <source>
        <dbReference type="ARBA" id="ARBA00022655"/>
    </source>
</evidence>
<comment type="pathway">
    <text evidence="1 10">Cofactor biosynthesis; (R)-pantothenate biosynthesis; (R)-pantoate from 3-methyl-2-oxobutanoate: step 2/2.</text>
</comment>
<gene>
    <name evidence="13" type="ORF">Rmf_44450</name>
</gene>
<reference evidence="13 14" key="1">
    <citation type="journal article" date="2016" name="Microbes Environ.">
        <title>Phylogenetically diverse aerobic anoxygenic phototrophic bacteria isolated from epilithic biofilms in Tama river, Japan.</title>
        <authorList>
            <person name="Hirose S."/>
            <person name="Matsuura K."/>
            <person name="Haruta S."/>
        </authorList>
    </citation>
    <scope>NUCLEOTIDE SEQUENCE [LARGE SCALE GENOMIC DNA]</scope>
    <source>
        <strain evidence="13 14">S08</strain>
    </source>
</reference>
<keyword evidence="14" id="KW-1185">Reference proteome</keyword>
<dbReference type="Proteomes" id="UP000831327">
    <property type="component" value="Chromosome"/>
</dbReference>
<evidence type="ECO:0000256" key="1">
    <source>
        <dbReference type="ARBA" id="ARBA00004994"/>
    </source>
</evidence>
<keyword evidence="5 10" id="KW-0566">Pantothenate biosynthesis</keyword>
<evidence type="ECO:0000256" key="8">
    <source>
        <dbReference type="ARBA" id="ARBA00032024"/>
    </source>
</evidence>
<accession>A0ABM7Y8Z8</accession>
<comment type="function">
    <text evidence="10">Catalyzes the NADPH-dependent reduction of ketopantoate into pantoic acid.</text>
</comment>
<evidence type="ECO:0000313" key="14">
    <source>
        <dbReference type="Proteomes" id="UP000831327"/>
    </source>
</evidence>
<dbReference type="InterPro" id="IPR013328">
    <property type="entry name" value="6PGD_dom2"/>
</dbReference>
<evidence type="ECO:0000313" key="13">
    <source>
        <dbReference type="EMBL" id="BDG74516.1"/>
    </source>
</evidence>
<evidence type="ECO:0000256" key="3">
    <source>
        <dbReference type="ARBA" id="ARBA00013014"/>
    </source>
</evidence>
<evidence type="ECO:0000256" key="4">
    <source>
        <dbReference type="ARBA" id="ARBA00019465"/>
    </source>
</evidence>
<evidence type="ECO:0000259" key="12">
    <source>
        <dbReference type="Pfam" id="PF08546"/>
    </source>
</evidence>
<dbReference type="PANTHER" id="PTHR21708:SF26">
    <property type="entry name" value="2-DEHYDROPANTOATE 2-REDUCTASE"/>
    <property type="match status" value="1"/>
</dbReference>
<dbReference type="Gene3D" id="1.10.1040.10">
    <property type="entry name" value="N-(1-d-carboxylethyl)-l-norvaline Dehydrogenase, domain 2"/>
    <property type="match status" value="1"/>
</dbReference>
<dbReference type="NCBIfam" id="TIGR00745">
    <property type="entry name" value="apbA_panE"/>
    <property type="match status" value="1"/>
</dbReference>
<keyword evidence="7 10" id="KW-0560">Oxidoreductase</keyword>
<dbReference type="InterPro" id="IPR008927">
    <property type="entry name" value="6-PGluconate_DH-like_C_sf"/>
</dbReference>
<protein>
    <recommendedName>
        <fullName evidence="4 10">2-dehydropantoate 2-reductase</fullName>
        <ecNumber evidence="3 10">1.1.1.169</ecNumber>
    </recommendedName>
    <alternativeName>
        <fullName evidence="8 10">Ketopantoate reductase</fullName>
    </alternativeName>
</protein>
<dbReference type="Pfam" id="PF08546">
    <property type="entry name" value="ApbA_C"/>
    <property type="match status" value="1"/>
</dbReference>
<dbReference type="InterPro" id="IPR003710">
    <property type="entry name" value="ApbA"/>
</dbReference>
<dbReference type="Pfam" id="PF02558">
    <property type="entry name" value="ApbA"/>
    <property type="match status" value="1"/>
</dbReference>
<name>A0ABM7Y8Z8_9PROT</name>
<evidence type="ECO:0000256" key="2">
    <source>
        <dbReference type="ARBA" id="ARBA00007870"/>
    </source>
</evidence>
<comment type="catalytic activity">
    <reaction evidence="9 10">
        <text>(R)-pantoate + NADP(+) = 2-dehydropantoate + NADPH + H(+)</text>
        <dbReference type="Rhea" id="RHEA:16233"/>
        <dbReference type="ChEBI" id="CHEBI:11561"/>
        <dbReference type="ChEBI" id="CHEBI:15378"/>
        <dbReference type="ChEBI" id="CHEBI:15980"/>
        <dbReference type="ChEBI" id="CHEBI:57783"/>
        <dbReference type="ChEBI" id="CHEBI:58349"/>
        <dbReference type="EC" id="1.1.1.169"/>
    </reaction>
</comment>
<evidence type="ECO:0000256" key="10">
    <source>
        <dbReference type="RuleBase" id="RU362068"/>
    </source>
</evidence>
<dbReference type="InterPro" id="IPR013332">
    <property type="entry name" value="KPR_N"/>
</dbReference>
<dbReference type="EC" id="1.1.1.169" evidence="3 10"/>
<evidence type="ECO:0000256" key="7">
    <source>
        <dbReference type="ARBA" id="ARBA00023002"/>
    </source>
</evidence>
<evidence type="ECO:0000256" key="6">
    <source>
        <dbReference type="ARBA" id="ARBA00022857"/>
    </source>
</evidence>
<sequence>MYRTFAKHGRRLGSLTWGRGDDAMRLLVLGAGALGGYFGGRLVEAGTAEVAFLLRPARRAVLERDGLRIDSPFGAWQGPVATLAAGQARPGWDVILMSCKAYDLDDAIAAIRPAVDARTAILPVLNGLSHVDRLIAEFGPERVLGGLAKIQATLAPDGTVRQLNDWRWITFGEVGGGLSERVRAIEAAFAPARGVVAQAVPDIMARMWEKLVHLGTSAIGTVLMRANVGEVARSPGGIDFLHRMLDRNAAIASARGFPVRDAFLEEFRAVFADTGAAYATSMLRDLEAGSRIEADHILGFLLDAARAAGVPHEVHEAAWLHAKAYEQRREAGRLPAR</sequence>
<feature type="domain" description="Ketopantoate reductase N-terminal" evidence="11">
    <location>
        <begin position="27"/>
        <end position="174"/>
    </location>
</feature>
<evidence type="ECO:0000256" key="9">
    <source>
        <dbReference type="ARBA" id="ARBA00048793"/>
    </source>
</evidence>
<dbReference type="InterPro" id="IPR036291">
    <property type="entry name" value="NAD(P)-bd_dom_sf"/>
</dbReference>